<accession>A0ABZ2LD77</accession>
<organism evidence="2 3">
    <name type="scientific">Pendulispora rubella</name>
    <dbReference type="NCBI Taxonomy" id="2741070"/>
    <lineage>
        <taxon>Bacteria</taxon>
        <taxon>Pseudomonadati</taxon>
        <taxon>Myxococcota</taxon>
        <taxon>Myxococcia</taxon>
        <taxon>Myxococcales</taxon>
        <taxon>Sorangiineae</taxon>
        <taxon>Pendulisporaceae</taxon>
        <taxon>Pendulispora</taxon>
    </lineage>
</organism>
<reference evidence="2" key="1">
    <citation type="submission" date="2021-12" db="EMBL/GenBank/DDBJ databases">
        <title>Discovery of the Pendulisporaceae a myxobacterial family with distinct sporulation behavior and unique specialized metabolism.</title>
        <authorList>
            <person name="Garcia R."/>
            <person name="Popoff A."/>
            <person name="Bader C.D."/>
            <person name="Loehr J."/>
            <person name="Walesch S."/>
            <person name="Walt C."/>
            <person name="Boldt J."/>
            <person name="Bunk B."/>
            <person name="Haeckl F.J.F.P.J."/>
            <person name="Gunesch A.P."/>
            <person name="Birkelbach J."/>
            <person name="Nuebel U."/>
            <person name="Pietschmann T."/>
            <person name="Bach T."/>
            <person name="Mueller R."/>
        </authorList>
    </citation>
    <scope>NUCLEOTIDE SEQUENCE</scope>
    <source>
        <strain evidence="2">MSr11367</strain>
    </source>
</reference>
<sequence length="329" mass="35798">MSVAFVTGGSGFVGRALISYLVARGHEVRALARSGKAAETVRAAGATQVVEGDLRGGDAVLNSMKGSDVVYHAAAFTQDWGDEDEAWEVTVRGTENMLELARQAGVKRFVHVGTEAVLVDGDPIVMADERKPLPKRPIGIYPRTKAEAERRVLRANDPKSQPPFETIVTRPRFIWGKGDTTLLPKLIEGANAGVLRWVGGGTYLTSTCHIDNVCEGLVKAAEHGRPGEVYFLTDGKPVEFRWMISSLLESQGVTPPSKTIPYWLARTLSRSSDAVWRAFHLSGRPPLPYGSFLLVGHEVTVDDTKARKELGYEGSVSIEAGLREMQQNA</sequence>
<evidence type="ECO:0000313" key="2">
    <source>
        <dbReference type="EMBL" id="WXB08717.1"/>
    </source>
</evidence>
<dbReference type="InterPro" id="IPR036291">
    <property type="entry name" value="NAD(P)-bd_dom_sf"/>
</dbReference>
<name>A0ABZ2LD77_9BACT</name>
<dbReference type="InterPro" id="IPR051783">
    <property type="entry name" value="NAD(P)-dependent_oxidoreduct"/>
</dbReference>
<dbReference type="InterPro" id="IPR002225">
    <property type="entry name" value="3Beta_OHSteriod_DH/Estase"/>
</dbReference>
<evidence type="ECO:0000259" key="1">
    <source>
        <dbReference type="Pfam" id="PF01073"/>
    </source>
</evidence>
<protein>
    <submittedName>
        <fullName evidence="2">NAD-dependent epimerase/dehydratase family protein</fullName>
    </submittedName>
</protein>
<dbReference type="Gene3D" id="3.40.50.720">
    <property type="entry name" value="NAD(P)-binding Rossmann-like Domain"/>
    <property type="match status" value="1"/>
</dbReference>
<evidence type="ECO:0000313" key="3">
    <source>
        <dbReference type="Proteomes" id="UP001374803"/>
    </source>
</evidence>
<gene>
    <name evidence="2" type="ORF">LVJ94_15925</name>
</gene>
<dbReference type="Proteomes" id="UP001374803">
    <property type="component" value="Chromosome"/>
</dbReference>
<proteinExistence type="predicted"/>
<dbReference type="EMBL" id="CP089983">
    <property type="protein sequence ID" value="WXB08717.1"/>
    <property type="molecule type" value="Genomic_DNA"/>
</dbReference>
<dbReference type="Pfam" id="PF01073">
    <property type="entry name" value="3Beta_HSD"/>
    <property type="match status" value="1"/>
</dbReference>
<dbReference type="SUPFAM" id="SSF51735">
    <property type="entry name" value="NAD(P)-binding Rossmann-fold domains"/>
    <property type="match status" value="1"/>
</dbReference>
<keyword evidence="3" id="KW-1185">Reference proteome</keyword>
<dbReference type="PANTHER" id="PTHR48079">
    <property type="entry name" value="PROTEIN YEEZ"/>
    <property type="match status" value="1"/>
</dbReference>
<dbReference type="PANTHER" id="PTHR48079:SF6">
    <property type="entry name" value="NAD(P)-BINDING DOMAIN-CONTAINING PROTEIN-RELATED"/>
    <property type="match status" value="1"/>
</dbReference>
<dbReference type="RefSeq" id="WP_394838390.1">
    <property type="nucleotide sequence ID" value="NZ_CP089929.1"/>
</dbReference>
<feature type="domain" description="3-beta hydroxysteroid dehydrogenase/isomerase" evidence="1">
    <location>
        <begin position="6"/>
        <end position="258"/>
    </location>
</feature>